<dbReference type="PANTHER" id="PTHR30024">
    <property type="entry name" value="ALIPHATIC SULFONATES-BINDING PROTEIN-RELATED"/>
    <property type="match status" value="1"/>
</dbReference>
<evidence type="ECO:0000256" key="4">
    <source>
        <dbReference type="ARBA" id="ARBA00022729"/>
    </source>
</evidence>
<dbReference type="InterPro" id="IPR015168">
    <property type="entry name" value="SsuA/THI5"/>
</dbReference>
<dbReference type="Proteomes" id="UP001164506">
    <property type="component" value="Chromosome"/>
</dbReference>
<dbReference type="EMBL" id="CP084204">
    <property type="protein sequence ID" value="UZX25333.1"/>
    <property type="molecule type" value="Genomic_DNA"/>
</dbReference>
<keyword evidence="4 5" id="KW-0732">Signal</keyword>
<evidence type="ECO:0000256" key="2">
    <source>
        <dbReference type="ARBA" id="ARBA00010742"/>
    </source>
</evidence>
<keyword evidence="8" id="KW-1185">Reference proteome</keyword>
<dbReference type="SUPFAM" id="SSF53850">
    <property type="entry name" value="Periplasmic binding protein-like II"/>
    <property type="match status" value="1"/>
</dbReference>
<dbReference type="PANTHER" id="PTHR30024:SF48">
    <property type="entry name" value="ABC TRANSPORTER SUBSTRATE-BINDING PROTEIN"/>
    <property type="match status" value="1"/>
</dbReference>
<accession>A0ABY6R5J5</accession>
<dbReference type="Gene3D" id="3.40.190.10">
    <property type="entry name" value="Periplasmic binding protein-like II"/>
    <property type="match status" value="2"/>
</dbReference>
<dbReference type="InterPro" id="IPR001638">
    <property type="entry name" value="Solute-binding_3/MltF_N"/>
</dbReference>
<sequence>MPPPSPEETTVKSFRLSAAALLVPLALLASACSGASAAGGASNTDGKGSLVLNVGDQKGGSEALLRAAGELDDLPYRVKWSTFTSGPPLLEAVNAGAVDFGSVGNTPPVFAAGAGSKITLVAATHGDSAGEAILVPKDSPLRTARDLKGKRVAVAQGSSAHFQLIASLRKAGLGLSDVRVSLLQPADALAAFTSGKVDAWAVWDPYTSQVLLGGKGRVLTDGRGLVNGLGFQVAAPSALADQEKAKAIGDFVERLRRAQGWVFDHPEDWAKVWAQETGLPYEVALAAVKRSNGTRIPVALDDAAIASEQKIADTFAALGLVPRAFRFADYVDTRFNKDLPPSTTPARSYGKAS</sequence>
<protein>
    <submittedName>
        <fullName evidence="7">ABC transporter substrate-binding protein</fullName>
    </submittedName>
</protein>
<organism evidence="7 8">
    <name type="scientific">Streptomyces tanashiensis</name>
    <dbReference type="NCBI Taxonomy" id="67367"/>
    <lineage>
        <taxon>Bacteria</taxon>
        <taxon>Bacillati</taxon>
        <taxon>Actinomycetota</taxon>
        <taxon>Actinomycetes</taxon>
        <taxon>Kitasatosporales</taxon>
        <taxon>Streptomycetaceae</taxon>
        <taxon>Streptomyces</taxon>
    </lineage>
</organism>
<evidence type="ECO:0000259" key="6">
    <source>
        <dbReference type="SMART" id="SM00062"/>
    </source>
</evidence>
<reference evidence="7" key="1">
    <citation type="submission" date="2021-09" db="EMBL/GenBank/DDBJ databases">
        <title>Complete genome sequence and metabolic characterization of Streptomyces tanashiensis DSM 731 the producer of antibacterial Kalafungin and diverse secondary metabolites.</title>
        <authorList>
            <person name="Abbasi M.N."/>
            <person name="Anwar M.N."/>
            <person name="Alam K."/>
            <person name="Shoaib M."/>
            <person name="Lin Z."/>
            <person name="Hayat M."/>
            <person name="Ali M.I."/>
            <person name="Malik H.M.T."/>
            <person name="Ahmed I."/>
            <person name="Li A."/>
            <person name="Hailong Wang H."/>
            <person name="Zhang Y."/>
        </authorList>
    </citation>
    <scope>NUCLEOTIDE SEQUENCE</scope>
    <source>
        <strain evidence="7">Kala</strain>
    </source>
</reference>
<evidence type="ECO:0000256" key="3">
    <source>
        <dbReference type="ARBA" id="ARBA00022448"/>
    </source>
</evidence>
<evidence type="ECO:0000313" key="7">
    <source>
        <dbReference type="EMBL" id="UZX25333.1"/>
    </source>
</evidence>
<keyword evidence="3" id="KW-0813">Transport</keyword>
<feature type="signal peptide" evidence="5">
    <location>
        <begin position="1"/>
        <end position="37"/>
    </location>
</feature>
<dbReference type="RefSeq" id="WP_190104172.1">
    <property type="nucleotide sequence ID" value="NZ_CP084204.1"/>
</dbReference>
<proteinExistence type="inferred from homology"/>
<dbReference type="NCBIfam" id="TIGR01728">
    <property type="entry name" value="SsuA_fam"/>
    <property type="match status" value="1"/>
</dbReference>
<dbReference type="GeneID" id="95604473"/>
<dbReference type="SMART" id="SM00062">
    <property type="entry name" value="PBPb"/>
    <property type="match status" value="1"/>
</dbReference>
<name>A0ABY6R5J5_9ACTN</name>
<feature type="domain" description="Solute-binding protein family 3/N-terminal" evidence="6">
    <location>
        <begin position="51"/>
        <end position="265"/>
    </location>
</feature>
<dbReference type="Pfam" id="PF09084">
    <property type="entry name" value="NMT1"/>
    <property type="match status" value="1"/>
</dbReference>
<evidence type="ECO:0000313" key="8">
    <source>
        <dbReference type="Proteomes" id="UP001164506"/>
    </source>
</evidence>
<dbReference type="InterPro" id="IPR010067">
    <property type="entry name" value="ABC_SsuA_sub-bd"/>
</dbReference>
<comment type="subcellular location">
    <subcellularLocation>
        <location evidence="1">Periplasm</location>
    </subcellularLocation>
</comment>
<dbReference type="CDD" id="cd13558">
    <property type="entry name" value="PBP2_SsuA_like_2"/>
    <property type="match status" value="1"/>
</dbReference>
<feature type="chain" id="PRO_5046368879" evidence="5">
    <location>
        <begin position="38"/>
        <end position="353"/>
    </location>
</feature>
<evidence type="ECO:0000256" key="1">
    <source>
        <dbReference type="ARBA" id="ARBA00004418"/>
    </source>
</evidence>
<evidence type="ECO:0000256" key="5">
    <source>
        <dbReference type="SAM" id="SignalP"/>
    </source>
</evidence>
<gene>
    <name evidence="7" type="ORF">LDH80_33550</name>
</gene>
<comment type="similarity">
    <text evidence="2">Belongs to the bacterial solute-binding protein SsuA/TauA family.</text>
</comment>